<dbReference type="RefSeq" id="WP_182023303.1">
    <property type="nucleotide sequence ID" value="NZ_JACGAM010000007.1"/>
</dbReference>
<accession>A0ABR5ZXU4</accession>
<keyword evidence="2" id="KW-1185">Reference proteome</keyword>
<gene>
    <name evidence="1" type="ORF">H3232_04955</name>
</gene>
<dbReference type="Proteomes" id="UP000540056">
    <property type="component" value="Unassembled WGS sequence"/>
</dbReference>
<proteinExistence type="predicted"/>
<evidence type="ECO:0000313" key="1">
    <source>
        <dbReference type="EMBL" id="MBA5746554.1"/>
    </source>
</evidence>
<reference evidence="1 2" key="1">
    <citation type="submission" date="2020-07" db="EMBL/GenBank/DDBJ databases">
        <title>Draft Genome Sequences of Lactobacillales Isolated from the International Space Station.</title>
        <authorList>
            <person name="Bharadwaj A.R."/>
            <person name="Singh N.K."/>
            <person name="Wood J.M."/>
            <person name="Debieu M."/>
            <person name="O'Hara N.B."/>
            <person name="Karouia F."/>
            <person name="Mason C.E."/>
            <person name="Venkateswaran K."/>
        </authorList>
    </citation>
    <scope>NUCLEOTIDE SEQUENCE [LARGE SCALE GENOMIC DNA]</scope>
    <source>
        <strain evidence="1 2">151250015-1-258-55</strain>
    </source>
</reference>
<dbReference type="EMBL" id="JACGAN010000007">
    <property type="protein sequence ID" value="MBA5746554.1"/>
    <property type="molecule type" value="Genomic_DNA"/>
</dbReference>
<comment type="caution">
    <text evidence="1">The sequence shown here is derived from an EMBL/GenBank/DDBJ whole genome shotgun (WGS) entry which is preliminary data.</text>
</comment>
<name>A0ABR5ZXU4_9LACT</name>
<evidence type="ECO:0000313" key="2">
    <source>
        <dbReference type="Proteomes" id="UP000540056"/>
    </source>
</evidence>
<sequence>MRGVYDLDQQQFYPEDDDGLDETRTVRVWVEGYADVELPLYADKDEAEKEVHIGDLSIHHVWVDDE</sequence>
<organism evidence="1 2">
    <name type="scientific">Aerococcus urinaeequi</name>
    <dbReference type="NCBI Taxonomy" id="51665"/>
    <lineage>
        <taxon>Bacteria</taxon>
        <taxon>Bacillati</taxon>
        <taxon>Bacillota</taxon>
        <taxon>Bacilli</taxon>
        <taxon>Lactobacillales</taxon>
        <taxon>Aerococcaceae</taxon>
        <taxon>Aerococcus</taxon>
    </lineage>
</organism>
<protein>
    <submittedName>
        <fullName evidence="1">Uncharacterized protein</fullName>
    </submittedName>
</protein>